<keyword evidence="4 11" id="KW-0732">Signal</keyword>
<dbReference type="InterPro" id="IPR032356">
    <property type="entry name" value="IL17R_A/B_N"/>
</dbReference>
<keyword evidence="2" id="KW-1003">Cell membrane</keyword>
<comment type="subcellular location">
    <subcellularLocation>
        <location evidence="1">Cell membrane</location>
        <topology evidence="1">Single-pass type I membrane protein</topology>
    </subcellularLocation>
</comment>
<dbReference type="FunFam" id="3.40.50.11530:FF:000002">
    <property type="entry name" value="Interleukin 17 receptor A"/>
    <property type="match status" value="1"/>
</dbReference>
<dbReference type="Pfam" id="PF16556">
    <property type="entry name" value="IL17R_fnIII_D1"/>
    <property type="match status" value="1"/>
</dbReference>
<accession>A0A9Y4KB63</accession>
<dbReference type="Gene3D" id="2.60.40.2160">
    <property type="entry name" value="Interleukin-17 receptor A/B, fibronectin-III-like domain 1"/>
    <property type="match status" value="1"/>
</dbReference>
<evidence type="ECO:0000256" key="11">
    <source>
        <dbReference type="SAM" id="SignalP"/>
    </source>
</evidence>
<protein>
    <submittedName>
        <fullName evidence="14">Interleukin 17 receptor A1a</fullName>
    </submittedName>
</protein>
<dbReference type="CTD" id="561494"/>
<feature type="domain" description="SEFIR" evidence="12">
    <location>
        <begin position="349"/>
        <end position="505"/>
    </location>
</feature>
<evidence type="ECO:0000256" key="10">
    <source>
        <dbReference type="SAM" id="Phobius"/>
    </source>
</evidence>
<evidence type="ECO:0000313" key="14">
    <source>
        <dbReference type="RefSeq" id="XP_008288647.1"/>
    </source>
</evidence>
<feature type="chain" id="PRO_5041351582" evidence="11">
    <location>
        <begin position="20"/>
        <end position="816"/>
    </location>
</feature>
<evidence type="ECO:0000256" key="6">
    <source>
        <dbReference type="ARBA" id="ARBA00023136"/>
    </source>
</evidence>
<dbReference type="PROSITE" id="PS51534">
    <property type="entry name" value="SEFIR"/>
    <property type="match status" value="1"/>
</dbReference>
<evidence type="ECO:0000256" key="1">
    <source>
        <dbReference type="ARBA" id="ARBA00004251"/>
    </source>
</evidence>
<name>A0A9Y4KB63_9TELE</name>
<dbReference type="PANTHER" id="PTHR15583:SF13">
    <property type="entry name" value="INTERLEUKIN-17 RECEPTOR A"/>
    <property type="match status" value="1"/>
</dbReference>
<proteinExistence type="predicted"/>
<feature type="region of interest" description="Disordered" evidence="9">
    <location>
        <begin position="686"/>
        <end position="725"/>
    </location>
</feature>
<feature type="region of interest" description="Disordered" evidence="9">
    <location>
        <begin position="748"/>
        <end position="779"/>
    </location>
</feature>
<dbReference type="InterPro" id="IPR013568">
    <property type="entry name" value="SEFIR_dom"/>
</dbReference>
<gene>
    <name evidence="14" type="primary">il17ra1a</name>
</gene>
<dbReference type="Pfam" id="PF08357">
    <property type="entry name" value="SEFIR"/>
    <property type="match status" value="1"/>
</dbReference>
<evidence type="ECO:0000256" key="7">
    <source>
        <dbReference type="ARBA" id="ARBA00023170"/>
    </source>
</evidence>
<dbReference type="Gene3D" id="3.40.50.11530">
    <property type="match status" value="1"/>
</dbReference>
<feature type="compositionally biased region" description="Low complexity" evidence="9">
    <location>
        <begin position="759"/>
        <end position="770"/>
    </location>
</feature>
<feature type="transmembrane region" description="Helical" evidence="10">
    <location>
        <begin position="301"/>
        <end position="323"/>
    </location>
</feature>
<evidence type="ECO:0000256" key="5">
    <source>
        <dbReference type="ARBA" id="ARBA00022989"/>
    </source>
</evidence>
<keyword evidence="13" id="KW-1185">Reference proteome</keyword>
<evidence type="ECO:0000259" key="12">
    <source>
        <dbReference type="PROSITE" id="PS51534"/>
    </source>
</evidence>
<dbReference type="AlphaFoldDB" id="A0A9Y4KB63"/>
<evidence type="ECO:0000313" key="13">
    <source>
        <dbReference type="Proteomes" id="UP000694891"/>
    </source>
</evidence>
<evidence type="ECO:0000256" key="4">
    <source>
        <dbReference type="ARBA" id="ARBA00022729"/>
    </source>
</evidence>
<dbReference type="InterPro" id="IPR039465">
    <property type="entry name" value="IL-17_rcpt-like"/>
</dbReference>
<evidence type="ECO:0000256" key="3">
    <source>
        <dbReference type="ARBA" id="ARBA00022692"/>
    </source>
</evidence>
<evidence type="ECO:0000256" key="2">
    <source>
        <dbReference type="ARBA" id="ARBA00022475"/>
    </source>
</evidence>
<sequence>MSPHRALLLLSCVWLSSSAVRLLSRSPLTCPRQDLNCTVRTDNCMDRGWLLAHEYTPSGPEQLEVSVDTRQDEEGRLQPVLCAKWKIKVDGSVRDLRATELHVLVMSTNQNLCVRYSFNDRLPMTSPSGEKWSFSADMLVLIPGQTYRVSVFNIPKPEINHSTYDISTNVRVPDCQDPKMQMTQFCIEEGSLWQPDISVTPITADSGRSALAVSFSPDGLCEEYKVIVSCGTTQNASNINKANLTTLNVSFILDEWPRSCCLFKVQINPLFQQCRPDCIRRQRTQDICTVRPTHAPDVPPFTFIALGIVSMCIVTAVVVFVFCRKPGKIDAGRNAIIHEKPPQQQVKQPPKVLIIYSQDHHLYRNIVLKLCSFLQAKCGTKVLVDLLDSTSVSMVGCHRWLEWQRQQLKNPSDKILVLCSQGVQAKWRAMCGQRRVILREDILSPTDDMLTPFLNLVLSDMHQAGMRSKYMVAYFGDISSEVDVPSVFDIAVKYNLMKHFEELYFRILDIEKYQPGHVNHIEGIGGDEYFHCPSGRDLRNAIEAFQAYQMENPDWFERECVGGEEEVIADASPLIDQLQIPPVLECVPVVRDVPSVFINEVEINENDNSIHILTPEMNPQRQLSSVAELTPVVNPGGKYPPSLGEMLTSHVCPHSPSPVSVYRPESVLNKLPPPRQNWLSLREEPLGHLPSEDDEEDSLLPMSQPSAHFDQRRSTPQNSLGSKFPESACASVQSECFLSSEISLSQPVEMEEDEGLGSSGKDPSSGSDQGYISKISSQHEPPLKEDALVALVRLQQQLFLQNPRFSDRGPEGPCKH</sequence>
<dbReference type="Gene3D" id="2.60.40.2150">
    <property type="entry name" value="Interleukin-17 receptor A/B, fibronectin-III-like domain 2"/>
    <property type="match status" value="1"/>
</dbReference>
<dbReference type="Pfam" id="PF16578">
    <property type="entry name" value="IL17R_fnIII_D2"/>
    <property type="match status" value="1"/>
</dbReference>
<keyword evidence="6 10" id="KW-0472">Membrane</keyword>
<dbReference type="GeneID" id="103363594"/>
<keyword evidence="8" id="KW-0325">Glycoprotein</keyword>
<dbReference type="PANTHER" id="PTHR15583">
    <property type="entry name" value="INTERLEUKIN-17 RECEPTOR"/>
    <property type="match status" value="1"/>
</dbReference>
<organism evidence="13 14">
    <name type="scientific">Stegastes partitus</name>
    <name type="common">bicolor damselfish</name>
    <dbReference type="NCBI Taxonomy" id="144197"/>
    <lineage>
        <taxon>Eukaryota</taxon>
        <taxon>Metazoa</taxon>
        <taxon>Chordata</taxon>
        <taxon>Craniata</taxon>
        <taxon>Vertebrata</taxon>
        <taxon>Euteleostomi</taxon>
        <taxon>Actinopterygii</taxon>
        <taxon>Neopterygii</taxon>
        <taxon>Teleostei</taxon>
        <taxon>Neoteleostei</taxon>
        <taxon>Acanthomorphata</taxon>
        <taxon>Ovalentaria</taxon>
        <taxon>Pomacentridae</taxon>
        <taxon>Stegastes</taxon>
    </lineage>
</organism>
<feature type="signal peptide" evidence="11">
    <location>
        <begin position="1"/>
        <end position="19"/>
    </location>
</feature>
<evidence type="ECO:0000256" key="9">
    <source>
        <dbReference type="SAM" id="MobiDB-lite"/>
    </source>
</evidence>
<reference evidence="14" key="1">
    <citation type="submission" date="2025-08" db="UniProtKB">
        <authorList>
            <consortium name="RefSeq"/>
        </authorList>
    </citation>
    <scope>IDENTIFICATION</scope>
</reference>
<dbReference type="InterPro" id="IPR043046">
    <property type="entry name" value="IL17RA/B_FnIII-like_2_sf"/>
</dbReference>
<dbReference type="GO" id="GO:0005886">
    <property type="term" value="C:plasma membrane"/>
    <property type="evidence" value="ECO:0007669"/>
    <property type="project" value="UniProtKB-SubCell"/>
</dbReference>
<keyword evidence="7 14" id="KW-0675">Receptor</keyword>
<dbReference type="InterPro" id="IPR038683">
    <property type="entry name" value="IL17RA/B_FnIII-like_1_sf"/>
</dbReference>
<keyword evidence="3 10" id="KW-0812">Transmembrane</keyword>
<evidence type="ECO:0000256" key="8">
    <source>
        <dbReference type="ARBA" id="ARBA00023180"/>
    </source>
</evidence>
<dbReference type="RefSeq" id="XP_008288647.1">
    <property type="nucleotide sequence ID" value="XM_008290425.1"/>
</dbReference>
<dbReference type="GO" id="GO:0030368">
    <property type="term" value="F:interleukin-17 receptor activity"/>
    <property type="evidence" value="ECO:0007669"/>
    <property type="project" value="InterPro"/>
</dbReference>
<keyword evidence="5 10" id="KW-1133">Transmembrane helix</keyword>
<dbReference type="Proteomes" id="UP000694891">
    <property type="component" value="Unplaced"/>
</dbReference>